<protein>
    <recommendedName>
        <fullName evidence="3">Restriction endonuclease type IV Mrr domain-containing protein</fullName>
    </recommendedName>
</protein>
<accession>A0ABP2NM26</accession>
<dbReference type="PANTHER" id="PTHR30015">
    <property type="entry name" value="MRR RESTRICTION SYSTEM PROTEIN"/>
    <property type="match status" value="1"/>
</dbReference>
<feature type="coiled-coil region" evidence="1">
    <location>
        <begin position="61"/>
        <end position="95"/>
    </location>
</feature>
<sequence length="321" mass="38414">MEVAKIILFIIFIFVGIALIVVTCEYMKRNNVEEKLEKLKHDFTLRECEFNVKKIKTDKEKEIAEGKIKELSYELNKIKKENQQIIIEKEQIINRNKQIIEKYRQKIVELDKILILWKYSMENRPEHSIKYLNKNDANIWKNKYDELNKKYIKTHDEVIYLRRAYDKEHAKLISLENELEISHKKIIELQKNNMQRYRKEDIDNINDWRKFEQFVAKQFKRKNFKVILTPRTNDGGKDIVIEKNSIKTYIECKYWNSNKSIGREEIQKLAGAAMMDGVKNAIFITTSTYNENAFETAKALNKNGFNIKLWTTNDLLVFINE</sequence>
<feature type="transmembrane region" description="Helical" evidence="2">
    <location>
        <begin position="6"/>
        <end position="27"/>
    </location>
</feature>
<dbReference type="InterPro" id="IPR011856">
    <property type="entry name" value="tRNA_endonuc-like_dom_sf"/>
</dbReference>
<comment type="caution">
    <text evidence="4">The sequence shown here is derived from an EMBL/GenBank/DDBJ whole genome shotgun (WGS) entry which is preliminary data.</text>
</comment>
<dbReference type="PANTHER" id="PTHR30015:SF7">
    <property type="entry name" value="TYPE IV METHYL-DIRECTED RESTRICTION ENZYME ECOKMRR"/>
    <property type="match status" value="1"/>
</dbReference>
<organism evidence="4 5">
    <name type="scientific">Megamonas funiformis YIT 11815</name>
    <dbReference type="NCBI Taxonomy" id="742816"/>
    <lineage>
        <taxon>Bacteria</taxon>
        <taxon>Bacillati</taxon>
        <taxon>Bacillota</taxon>
        <taxon>Negativicutes</taxon>
        <taxon>Selenomonadales</taxon>
        <taxon>Selenomonadaceae</taxon>
        <taxon>Megamonas</taxon>
    </lineage>
</organism>
<keyword evidence="2" id="KW-0472">Membrane</keyword>
<dbReference type="InterPro" id="IPR007560">
    <property type="entry name" value="Restrct_endonuc_IV_Mrr"/>
</dbReference>
<reference evidence="4 5" key="1">
    <citation type="submission" date="2012-01" db="EMBL/GenBank/DDBJ databases">
        <title>The Genome Sequence of Megamonas funiformis YIT 11815.</title>
        <authorList>
            <consortium name="The Broad Institute Genome Sequencing Platform"/>
            <person name="Earl A."/>
            <person name="Ward D."/>
            <person name="Feldgarden M."/>
            <person name="Gevers D."/>
            <person name="Morotomi M."/>
            <person name="Young S.K."/>
            <person name="Zeng Q."/>
            <person name="Gargeya S."/>
            <person name="Fitzgerald M."/>
            <person name="Haas B."/>
            <person name="Abouelleil A."/>
            <person name="Alvarado L."/>
            <person name="Arachchi H.M."/>
            <person name="Berlin A."/>
            <person name="Chapman S.B."/>
            <person name="Gearin G."/>
            <person name="Goldberg J."/>
            <person name="Griggs A."/>
            <person name="Gujja S."/>
            <person name="Hansen M."/>
            <person name="Heiman D."/>
            <person name="Howarth C."/>
            <person name="Larimer J."/>
            <person name="Lui A."/>
            <person name="MacDonald P.J.P."/>
            <person name="McCowen C."/>
            <person name="Montmayeur A."/>
            <person name="Murphy C."/>
            <person name="Neiman D."/>
            <person name="Pearson M."/>
            <person name="Priest M."/>
            <person name="Roberts A."/>
            <person name="Saif S."/>
            <person name="Shea T."/>
            <person name="Sisk P."/>
            <person name="Stolte C."/>
            <person name="Sykes S."/>
            <person name="Wortman J."/>
            <person name="Nusbaum C."/>
            <person name="Birren B."/>
        </authorList>
    </citation>
    <scope>NUCLEOTIDE SEQUENCE [LARGE SCALE GENOMIC DNA]</scope>
    <source>
        <strain evidence="4 5">YIT 11815</strain>
    </source>
</reference>
<dbReference type="SUPFAM" id="SSF52980">
    <property type="entry name" value="Restriction endonuclease-like"/>
    <property type="match status" value="1"/>
</dbReference>
<dbReference type="InterPro" id="IPR052906">
    <property type="entry name" value="Type_IV_Methyl-Rstrct_Enzyme"/>
</dbReference>
<keyword evidence="2" id="KW-1133">Transmembrane helix</keyword>
<evidence type="ECO:0000259" key="3">
    <source>
        <dbReference type="Pfam" id="PF04471"/>
    </source>
</evidence>
<dbReference type="RefSeq" id="WP_008537798.1">
    <property type="nucleotide sequence ID" value="NZ_JH601090.1"/>
</dbReference>
<dbReference type="Proteomes" id="UP000005963">
    <property type="component" value="Unassembled WGS sequence"/>
</dbReference>
<name>A0ABP2NM26_9FIRM</name>
<dbReference type="InterPro" id="IPR011335">
    <property type="entry name" value="Restrct_endonuc-II-like"/>
</dbReference>
<evidence type="ECO:0000256" key="2">
    <source>
        <dbReference type="SAM" id="Phobius"/>
    </source>
</evidence>
<keyword evidence="2" id="KW-0812">Transmembrane</keyword>
<dbReference type="Pfam" id="PF04471">
    <property type="entry name" value="Mrr_cat"/>
    <property type="match status" value="1"/>
</dbReference>
<feature type="domain" description="Restriction endonuclease type IV Mrr" evidence="3">
    <location>
        <begin position="207"/>
        <end position="316"/>
    </location>
</feature>
<evidence type="ECO:0000256" key="1">
    <source>
        <dbReference type="SAM" id="Coils"/>
    </source>
</evidence>
<keyword evidence="1" id="KW-0175">Coiled coil</keyword>
<evidence type="ECO:0000313" key="4">
    <source>
        <dbReference type="EMBL" id="EHR38769.1"/>
    </source>
</evidence>
<keyword evidence="5" id="KW-1185">Reference proteome</keyword>
<dbReference type="GeneID" id="62778722"/>
<dbReference type="Gene3D" id="3.40.1350.10">
    <property type="match status" value="1"/>
</dbReference>
<evidence type="ECO:0000313" key="5">
    <source>
        <dbReference type="Proteomes" id="UP000005963"/>
    </source>
</evidence>
<dbReference type="EMBL" id="ADMB01000024">
    <property type="protein sequence ID" value="EHR38769.1"/>
    <property type="molecule type" value="Genomic_DNA"/>
</dbReference>
<proteinExistence type="predicted"/>
<gene>
    <name evidence="4" type="ORF">HMPREF9454_00574</name>
</gene>